<feature type="region of interest" description="Disordered" evidence="1">
    <location>
        <begin position="159"/>
        <end position="190"/>
    </location>
</feature>
<dbReference type="SUPFAM" id="SSF68906">
    <property type="entry name" value="SAP domain"/>
    <property type="match status" value="1"/>
</dbReference>
<evidence type="ECO:0000256" key="1">
    <source>
        <dbReference type="SAM" id="MobiDB-lite"/>
    </source>
</evidence>
<evidence type="ECO:0000313" key="3">
    <source>
        <dbReference type="EMBL" id="WUR02642.1"/>
    </source>
</evidence>
<dbReference type="Pfam" id="PF02037">
    <property type="entry name" value="SAP"/>
    <property type="match status" value="1"/>
</dbReference>
<dbReference type="KEGG" id="vnx:VNE69_02164"/>
<feature type="region of interest" description="Disordered" evidence="1">
    <location>
        <begin position="1"/>
        <end position="41"/>
    </location>
</feature>
<reference evidence="3" key="1">
    <citation type="journal article" date="2024" name="BMC Genomics">
        <title>Functional annotation of a divergent genome using sequence and structure-based similarity.</title>
        <authorList>
            <person name="Svedberg D."/>
            <person name="Winiger R.R."/>
            <person name="Berg A."/>
            <person name="Sharma H."/>
            <person name="Tellgren-Roth C."/>
            <person name="Debrunner-Vossbrinck B.A."/>
            <person name="Vossbrinck C.R."/>
            <person name="Barandun J."/>
        </authorList>
    </citation>
    <scope>NUCLEOTIDE SEQUENCE</scope>
    <source>
        <strain evidence="3">Illinois isolate</strain>
    </source>
</reference>
<dbReference type="SMART" id="SM00513">
    <property type="entry name" value="SAP"/>
    <property type="match status" value="1"/>
</dbReference>
<feature type="domain" description="SAP" evidence="2">
    <location>
        <begin position="409"/>
        <end position="443"/>
    </location>
</feature>
<feature type="compositionally biased region" description="Polar residues" evidence="1">
    <location>
        <begin position="220"/>
        <end position="230"/>
    </location>
</feature>
<feature type="compositionally biased region" description="Basic and acidic residues" evidence="1">
    <location>
        <begin position="447"/>
        <end position="461"/>
    </location>
</feature>
<name>A0AAX4J9Q3_9MICR</name>
<gene>
    <name evidence="3" type="ORF">VNE69_02164</name>
</gene>
<feature type="compositionally biased region" description="Polar residues" evidence="1">
    <location>
        <begin position="168"/>
        <end position="190"/>
    </location>
</feature>
<feature type="compositionally biased region" description="Low complexity" evidence="1">
    <location>
        <begin position="30"/>
        <end position="41"/>
    </location>
</feature>
<dbReference type="EMBL" id="CP142727">
    <property type="protein sequence ID" value="WUR02642.1"/>
    <property type="molecule type" value="Genomic_DNA"/>
</dbReference>
<keyword evidence="4" id="KW-1185">Reference proteome</keyword>
<dbReference type="Proteomes" id="UP001334084">
    <property type="component" value="Chromosome 2"/>
</dbReference>
<feature type="compositionally biased region" description="Basic and acidic residues" evidence="1">
    <location>
        <begin position="1"/>
        <end position="10"/>
    </location>
</feature>
<accession>A0AAX4J9Q3</accession>
<dbReference type="InterPro" id="IPR003034">
    <property type="entry name" value="SAP_dom"/>
</dbReference>
<proteinExistence type="predicted"/>
<protein>
    <recommendedName>
        <fullName evidence="2">SAP domain-containing protein</fullName>
    </recommendedName>
</protein>
<evidence type="ECO:0000259" key="2">
    <source>
        <dbReference type="PROSITE" id="PS50800"/>
    </source>
</evidence>
<dbReference type="RefSeq" id="XP_065328787.1">
    <property type="nucleotide sequence ID" value="XM_065472715.1"/>
</dbReference>
<organism evidence="3 4">
    <name type="scientific">Vairimorpha necatrix</name>
    <dbReference type="NCBI Taxonomy" id="6039"/>
    <lineage>
        <taxon>Eukaryota</taxon>
        <taxon>Fungi</taxon>
        <taxon>Fungi incertae sedis</taxon>
        <taxon>Microsporidia</taxon>
        <taxon>Nosematidae</taxon>
        <taxon>Vairimorpha</taxon>
    </lineage>
</organism>
<dbReference type="Gene3D" id="1.10.720.30">
    <property type="entry name" value="SAP domain"/>
    <property type="match status" value="1"/>
</dbReference>
<dbReference type="AlphaFoldDB" id="A0AAX4J9Q3"/>
<dbReference type="GeneID" id="90540454"/>
<feature type="region of interest" description="Disordered" evidence="1">
    <location>
        <begin position="216"/>
        <end position="248"/>
    </location>
</feature>
<evidence type="ECO:0000313" key="4">
    <source>
        <dbReference type="Proteomes" id="UP001334084"/>
    </source>
</evidence>
<feature type="compositionally biased region" description="Basic and acidic residues" evidence="1">
    <location>
        <begin position="237"/>
        <end position="248"/>
    </location>
</feature>
<sequence>MEEKQNDKPIEMPSRGRPRKKDHLLDPVFNNEPYNYETTEETNGYSIEDMRPYSSREDNEILEQFNSIGEVIRRRDERRDDKHNLVDNRYGDERFHHQRMFEPRFNDLRQYDPRMNGQRFNDLRVGPRINDPRLNALRVGPRLNDPRLNSHILSEQRYHEERYHEQRPNQMPFNEQRPNQMPFNEQRPNQMPFNEQRLNESILNEQRPKESILNEHRFNDTGSSDQQIPSRPSPNDPKLDRLPDQYDPKLNDSNLYIDHDLKNNDDIFADDFSQINPVHVQSNNPFSHDSTQSFFTKSRPVLNISNFYKSPHRPSYKLPDDFDSSWMYKKKRKSNPVLWQYINQSQDDFKSLIHPSKYSSLDYIQGSDVLNRDFNNSILPLFLNSSKEMNDEYKMIISNFKRRVSELDFSNVTVHQLKLLMREFGLNHTGKKNELIERAKQTIKKIESTSKEMSKKKSKEKEEEDEVYNNVFF</sequence>
<dbReference type="PROSITE" id="PS50800">
    <property type="entry name" value="SAP"/>
    <property type="match status" value="1"/>
</dbReference>
<dbReference type="InterPro" id="IPR036361">
    <property type="entry name" value="SAP_dom_sf"/>
</dbReference>
<feature type="region of interest" description="Disordered" evidence="1">
    <location>
        <begin position="447"/>
        <end position="473"/>
    </location>
</feature>